<name>A0A2H1FWT5_ZYMTR</name>
<dbReference type="EMBL" id="LT854254">
    <property type="protein sequence ID" value="SMR45793.1"/>
    <property type="molecule type" value="Genomic_DNA"/>
</dbReference>
<reference evidence="3" key="1">
    <citation type="submission" date="2017-05" db="EMBL/GenBank/DDBJ databases">
        <authorList>
            <person name="Song R."/>
            <person name="Chenine A.L."/>
            <person name="Ruprecht R.M."/>
        </authorList>
    </citation>
    <scope>NUCLEOTIDE SEQUENCE [LARGE SCALE GENOMIC DNA]</scope>
</reference>
<dbReference type="AlphaFoldDB" id="A0A2H1FWT5"/>
<keyword evidence="1" id="KW-0732">Signal</keyword>
<proteinExistence type="predicted"/>
<feature type="signal peptide" evidence="1">
    <location>
        <begin position="1"/>
        <end position="20"/>
    </location>
</feature>
<organism evidence="2 3">
    <name type="scientific">Zymoseptoria tritici ST99CH_1E4</name>
    <dbReference type="NCBI Taxonomy" id="1276532"/>
    <lineage>
        <taxon>Eukaryota</taxon>
        <taxon>Fungi</taxon>
        <taxon>Dikarya</taxon>
        <taxon>Ascomycota</taxon>
        <taxon>Pezizomycotina</taxon>
        <taxon>Dothideomycetes</taxon>
        <taxon>Dothideomycetidae</taxon>
        <taxon>Mycosphaerellales</taxon>
        <taxon>Mycosphaerellaceae</taxon>
        <taxon>Zymoseptoria</taxon>
    </lineage>
</organism>
<dbReference type="Proteomes" id="UP000245764">
    <property type="component" value="Chromosome 2"/>
</dbReference>
<feature type="chain" id="PRO_5013648406" evidence="1">
    <location>
        <begin position="21"/>
        <end position="129"/>
    </location>
</feature>
<protein>
    <submittedName>
        <fullName evidence="2">Uncharacterized protein</fullName>
    </submittedName>
</protein>
<accession>A0A2H1FWT5</accession>
<evidence type="ECO:0000313" key="3">
    <source>
        <dbReference type="Proteomes" id="UP000245764"/>
    </source>
</evidence>
<evidence type="ECO:0000313" key="2">
    <source>
        <dbReference type="EMBL" id="SMR45793.1"/>
    </source>
</evidence>
<gene>
    <name evidence="2" type="ORF">ZT1E4_G2411</name>
</gene>
<sequence length="129" mass="14377">MKLTTFSMALIAASIDLAMATNDICCINTLDPRPRHMRRWNSLLRKDCDGRIAEPLLFSLRASSTVRSRVEDTLLNALLKVNRANRSVSPSLGGGRHGGQGDEGLFERRIQEPWTIKHTGRTLCRSKAS</sequence>
<evidence type="ECO:0000256" key="1">
    <source>
        <dbReference type="SAM" id="SignalP"/>
    </source>
</evidence>